<evidence type="ECO:0000256" key="4">
    <source>
        <dbReference type="ARBA" id="ARBA00022692"/>
    </source>
</evidence>
<dbReference type="Pfam" id="PF04479">
    <property type="entry name" value="RTA1"/>
    <property type="match status" value="1"/>
</dbReference>
<dbReference type="GO" id="GO:0006869">
    <property type="term" value="P:lipid transport"/>
    <property type="evidence" value="ECO:0007669"/>
    <property type="project" value="UniProtKB-KW"/>
</dbReference>
<reference evidence="12 13" key="1">
    <citation type="journal article" date="2007" name="Proc. Natl. Acad. Sci. U.S.A.">
        <title>Independent sorting-out of thousands of duplicated gene pairs in two yeast species descended from a whole-genome duplication.</title>
        <authorList>
            <person name="Scannell D.R."/>
            <person name="Frank A.C."/>
            <person name="Conant G.C."/>
            <person name="Byrne K.P."/>
            <person name="Woolfit M."/>
            <person name="Wolfe K.H."/>
        </authorList>
    </citation>
    <scope>NUCLEOTIDE SEQUENCE [LARGE SCALE GENOMIC DNA]</scope>
    <source>
        <strain evidence="13">ATCC 22028 / DSM 70294 / BCRC 21397 / CBS 2163 / NBRC 10782 / NRRL Y-8283 / UCD 57-17</strain>
    </source>
</reference>
<comment type="function">
    <text evidence="8">Catalyzes the ATP-dependent translocation of sphingoid long-chain bases (LCBs) from the cytoplasmic site toward the extracytoplasmic side of the membrane (flip-flop). Involved in the establishment of the functional lipid asymmetry of the plasma membrane. Regulates intracellular levels of LCBs, sphingolipid precursors that are growth inhibitory at increased levels.</text>
</comment>
<keyword evidence="7 11" id="KW-0472">Membrane</keyword>
<proteinExistence type="inferred from homology"/>
<evidence type="ECO:0000313" key="13">
    <source>
        <dbReference type="Proteomes" id="UP000000267"/>
    </source>
</evidence>
<dbReference type="PhylomeDB" id="A7TLV6"/>
<dbReference type="Proteomes" id="UP000000267">
    <property type="component" value="Unassembled WGS sequence"/>
</dbReference>
<dbReference type="AlphaFoldDB" id="A7TLV6"/>
<sequence>MSNMVSKATVDFVVDQISNNATTFLSMYTSDQDTSDSYYSGLVPNLGYNVAMIVIWGILLGIHVLFLYYKQYWFAVTLICTGILEVLGYIGRTWSHYNVYAMNGYLLQMVSLTIAPIFLMAGMYYQLAKLIEVYSHRYSLLPSPMAYSQLFIVSDIVSLVVQAAGGGISGEAVDNFEPLDKGEHVFVAGLALQVASMSIFIFLWLHFVFVVFYKPRMDFLNIKNPFLIGKIWKVKQVDIDPIYREKYHFLRNSDKKWNKFTLSYFCWAFTVATCCIFARCAYRLAELVDGFQGYIITHEDYFIVLDGVMIAFATVIMTVFYPGFAFDGRNVSIPITKGRVDPETVAQDDVESGRFVELTNSSNDGTIEEKEDTSSLFASNKESDQPAKKGFKKLLKFQFKK</sequence>
<comment type="similarity">
    <text evidence="2">Belongs to the lipid-translocating exporter (LTE) (TC 9.A.26.1) family.</text>
</comment>
<dbReference type="OMA" id="IMGGIYY"/>
<accession>A7TLV6</accession>
<evidence type="ECO:0000256" key="5">
    <source>
        <dbReference type="ARBA" id="ARBA00022989"/>
    </source>
</evidence>
<dbReference type="InParanoid" id="A7TLV6"/>
<comment type="subcellular location">
    <subcellularLocation>
        <location evidence="1">Cell membrane</location>
        <topology evidence="1">Multi-pass membrane protein</topology>
    </subcellularLocation>
</comment>
<feature type="transmembrane region" description="Helical" evidence="11">
    <location>
        <begin position="46"/>
        <end position="65"/>
    </location>
</feature>
<evidence type="ECO:0000256" key="10">
    <source>
        <dbReference type="SAM" id="MobiDB-lite"/>
    </source>
</evidence>
<protein>
    <recommendedName>
        <fullName evidence="9">Sphingoid long-chain base transporter RSB1</fullName>
    </recommendedName>
</protein>
<evidence type="ECO:0000256" key="1">
    <source>
        <dbReference type="ARBA" id="ARBA00004651"/>
    </source>
</evidence>
<keyword evidence="5 11" id="KW-1133">Transmembrane helix</keyword>
<feature type="region of interest" description="Disordered" evidence="10">
    <location>
        <begin position="361"/>
        <end position="387"/>
    </location>
</feature>
<dbReference type="RefSeq" id="XP_001644656.1">
    <property type="nucleotide sequence ID" value="XM_001644606.1"/>
</dbReference>
<keyword evidence="6" id="KW-0445">Lipid transport</keyword>
<feature type="transmembrane region" description="Helical" evidence="11">
    <location>
        <begin position="261"/>
        <end position="282"/>
    </location>
</feature>
<evidence type="ECO:0000256" key="2">
    <source>
        <dbReference type="ARBA" id="ARBA00009969"/>
    </source>
</evidence>
<feature type="transmembrane region" description="Helical" evidence="11">
    <location>
        <begin position="185"/>
        <end position="213"/>
    </location>
</feature>
<dbReference type="EMBL" id="DS480417">
    <property type="protein sequence ID" value="EDO16798.1"/>
    <property type="molecule type" value="Genomic_DNA"/>
</dbReference>
<keyword evidence="3" id="KW-1003">Cell membrane</keyword>
<dbReference type="FunCoup" id="A7TLV6">
    <property type="interactions" value="57"/>
</dbReference>
<keyword evidence="4 11" id="KW-0812">Transmembrane</keyword>
<name>A7TLV6_VANPO</name>
<gene>
    <name evidence="12" type="ORF">Kpol_526p51</name>
</gene>
<dbReference type="KEGG" id="vpo:Kpol_526p51"/>
<evidence type="ECO:0000256" key="6">
    <source>
        <dbReference type="ARBA" id="ARBA00023055"/>
    </source>
</evidence>
<keyword evidence="13" id="KW-1185">Reference proteome</keyword>
<evidence type="ECO:0000256" key="8">
    <source>
        <dbReference type="ARBA" id="ARBA00037472"/>
    </source>
</evidence>
<organism evidence="13">
    <name type="scientific">Vanderwaltozyma polyspora (strain ATCC 22028 / DSM 70294 / BCRC 21397 / CBS 2163 / NBRC 10782 / NRRL Y-8283 / UCD 57-17)</name>
    <name type="common">Kluyveromyces polysporus</name>
    <dbReference type="NCBI Taxonomy" id="436907"/>
    <lineage>
        <taxon>Eukaryota</taxon>
        <taxon>Fungi</taxon>
        <taxon>Dikarya</taxon>
        <taxon>Ascomycota</taxon>
        <taxon>Saccharomycotina</taxon>
        <taxon>Saccharomycetes</taxon>
        <taxon>Saccharomycetales</taxon>
        <taxon>Saccharomycetaceae</taxon>
        <taxon>Vanderwaltozyma</taxon>
    </lineage>
</organism>
<keyword evidence="6" id="KW-0813">Transport</keyword>
<feature type="transmembrane region" description="Helical" evidence="11">
    <location>
        <begin position="105"/>
        <end position="125"/>
    </location>
</feature>
<evidence type="ECO:0000256" key="11">
    <source>
        <dbReference type="SAM" id="Phobius"/>
    </source>
</evidence>
<dbReference type="InterPro" id="IPR007568">
    <property type="entry name" value="RTA1"/>
</dbReference>
<evidence type="ECO:0000256" key="3">
    <source>
        <dbReference type="ARBA" id="ARBA00022475"/>
    </source>
</evidence>
<dbReference type="STRING" id="436907.A7TLV6"/>
<dbReference type="OrthoDB" id="3358017at2759"/>
<evidence type="ECO:0000256" key="9">
    <source>
        <dbReference type="ARBA" id="ARBA00041117"/>
    </source>
</evidence>
<feature type="transmembrane region" description="Helical" evidence="11">
    <location>
        <begin position="72"/>
        <end position="90"/>
    </location>
</feature>
<dbReference type="eggNOG" id="ENOG502QU4U">
    <property type="taxonomic scope" value="Eukaryota"/>
</dbReference>
<dbReference type="GO" id="GO:0000324">
    <property type="term" value="C:fungal-type vacuole"/>
    <property type="evidence" value="ECO:0007669"/>
    <property type="project" value="TreeGrafter"/>
</dbReference>
<dbReference type="PANTHER" id="PTHR31465">
    <property type="entry name" value="PROTEIN RTA1-RELATED"/>
    <property type="match status" value="1"/>
</dbReference>
<dbReference type="GO" id="GO:0005886">
    <property type="term" value="C:plasma membrane"/>
    <property type="evidence" value="ECO:0007669"/>
    <property type="project" value="UniProtKB-SubCell"/>
</dbReference>
<dbReference type="HOGENOM" id="CLU_033465_6_3_1"/>
<dbReference type="GeneID" id="5544957"/>
<evidence type="ECO:0000256" key="7">
    <source>
        <dbReference type="ARBA" id="ARBA00023136"/>
    </source>
</evidence>
<evidence type="ECO:0000313" key="12">
    <source>
        <dbReference type="EMBL" id="EDO16798.1"/>
    </source>
</evidence>
<dbReference type="PANTHER" id="PTHR31465:SF9">
    <property type="entry name" value="SPHINGOID LONG-CHAIN BASE TRANSPORTER RSB1"/>
    <property type="match status" value="1"/>
</dbReference>
<feature type="transmembrane region" description="Helical" evidence="11">
    <location>
        <begin position="302"/>
        <end position="324"/>
    </location>
</feature>